<gene>
    <name evidence="8" type="ORF">CFOL_v3_27971</name>
</gene>
<name>A0A1Q3CWD1_CEPFO</name>
<evidence type="ECO:0000256" key="4">
    <source>
        <dbReference type="ARBA" id="ARBA00058490"/>
    </source>
</evidence>
<reference evidence="9" key="1">
    <citation type="submission" date="2016-04" db="EMBL/GenBank/DDBJ databases">
        <title>Cephalotus genome sequencing.</title>
        <authorList>
            <person name="Fukushima K."/>
            <person name="Hasebe M."/>
            <person name="Fang X."/>
        </authorList>
    </citation>
    <scope>NUCLEOTIDE SEQUENCE [LARGE SCALE GENOMIC DNA]</scope>
    <source>
        <strain evidence="9">cv. St1</strain>
    </source>
</reference>
<keyword evidence="9" id="KW-1185">Reference proteome</keyword>
<feature type="repeat" description="Pumilio" evidence="5">
    <location>
        <begin position="305"/>
        <end position="340"/>
    </location>
</feature>
<evidence type="ECO:0000256" key="2">
    <source>
        <dbReference type="ARBA" id="ARBA00022845"/>
    </source>
</evidence>
<evidence type="ECO:0000313" key="8">
    <source>
        <dbReference type="EMBL" id="GAV84527.1"/>
    </source>
</evidence>
<dbReference type="CDD" id="cd07920">
    <property type="entry name" value="Pumilio"/>
    <property type="match status" value="1"/>
</dbReference>
<dbReference type="InterPro" id="IPR033133">
    <property type="entry name" value="PUM-HD"/>
</dbReference>
<dbReference type="Gene3D" id="1.25.10.10">
    <property type="entry name" value="Leucine-rich Repeat Variant"/>
    <property type="match status" value="1"/>
</dbReference>
<proteinExistence type="predicted"/>
<dbReference type="PROSITE" id="PS50302">
    <property type="entry name" value="PUM"/>
    <property type="match status" value="7"/>
</dbReference>
<dbReference type="InParanoid" id="A0A1Q3CWD1"/>
<dbReference type="PANTHER" id="PTHR12537">
    <property type="entry name" value="RNA BINDING PROTEIN PUMILIO-RELATED"/>
    <property type="match status" value="1"/>
</dbReference>
<dbReference type="InterPro" id="IPR011989">
    <property type="entry name" value="ARM-like"/>
</dbReference>
<feature type="repeat" description="Pumilio" evidence="5">
    <location>
        <begin position="193"/>
        <end position="228"/>
    </location>
</feature>
<dbReference type="InterPro" id="IPR001313">
    <property type="entry name" value="Pumilio_RNA-bd_rpt"/>
</dbReference>
<feature type="repeat" description="Pumilio" evidence="5">
    <location>
        <begin position="377"/>
        <end position="413"/>
    </location>
</feature>
<dbReference type="AlphaFoldDB" id="A0A1Q3CWD1"/>
<dbReference type="Proteomes" id="UP000187406">
    <property type="component" value="Unassembled WGS sequence"/>
</dbReference>
<feature type="domain" description="PUM-HD" evidence="7">
    <location>
        <begin position="133"/>
        <end position="456"/>
    </location>
</feature>
<dbReference type="Pfam" id="PF00806">
    <property type="entry name" value="PUF"/>
    <property type="match status" value="8"/>
</dbReference>
<evidence type="ECO:0000256" key="6">
    <source>
        <dbReference type="SAM" id="MobiDB-lite"/>
    </source>
</evidence>
<dbReference type="InterPro" id="IPR033712">
    <property type="entry name" value="Pumilio_RNA-bd"/>
</dbReference>
<sequence length="456" mass="51071">MDKRQQLPQHGNRYSPGTSPLRPPISPSPNTNHRHPLYQQQRPVRNPFVNTHSLETLESAFAGLHVTPRSQQPLHSSFLGSSLNDHGIAGQSFLDQRKSFNLQLSDISNDYLGLLDYGNTVLGSDNQNGFHHDSTPFLQRNRNGFLRDSINQSVSNFLRGNIVPLAKDQKGCRILQMSINEMSKEEIEMVFMEVIDCVGQLVLDPFGTYVVQKLVEVCTEEQRTRILLMLTKTEFQLVGICLSMHGTRAVQKLLENLTTQQQISLVMSALSPGAVALTKDMNGHHVIQHCLKHFSQEDNRYLLNEVTNNCYAIATDKSGCCVLQQCVEYCQGEPRDRLVAEIISNALHLAEDRYGNYVVQHMLGLRVPQITTNLLNQLKGSYTALSCNKYGSNVVEKCLLETGEQHPAAIIMELLRSRNVGLLLLDPYGNYVIQSALSVSKVSSFVHSCCFYPPAC</sequence>
<dbReference type="SUPFAM" id="SSF48371">
    <property type="entry name" value="ARM repeat"/>
    <property type="match status" value="1"/>
</dbReference>
<dbReference type="SMART" id="SM00025">
    <property type="entry name" value="Pumilio"/>
    <property type="match status" value="8"/>
</dbReference>
<protein>
    <submittedName>
        <fullName evidence="8">PUF domain-containing protein</fullName>
    </submittedName>
</protein>
<keyword evidence="1" id="KW-0677">Repeat</keyword>
<dbReference type="GO" id="GO:0005737">
    <property type="term" value="C:cytoplasm"/>
    <property type="evidence" value="ECO:0007669"/>
    <property type="project" value="TreeGrafter"/>
</dbReference>
<dbReference type="GO" id="GO:0006417">
    <property type="term" value="P:regulation of translation"/>
    <property type="evidence" value="ECO:0007669"/>
    <property type="project" value="UniProtKB-KW"/>
</dbReference>
<feature type="region of interest" description="Disordered" evidence="6">
    <location>
        <begin position="1"/>
        <end position="43"/>
    </location>
</feature>
<comment type="function">
    <text evidence="4">Sequence-specific RNA-binding protein that regulates translation and mRNA stability by binding the 3'-UTR of target mRNAs.</text>
</comment>
<accession>A0A1Q3CWD1</accession>
<comment type="caution">
    <text evidence="8">The sequence shown here is derived from an EMBL/GenBank/DDBJ whole genome shotgun (WGS) entry which is preliminary data.</text>
</comment>
<keyword evidence="3" id="KW-0694">RNA-binding</keyword>
<feature type="repeat" description="Pumilio" evidence="5">
    <location>
        <begin position="269"/>
        <end position="304"/>
    </location>
</feature>
<dbReference type="FunFam" id="1.25.10.10:FF:000237">
    <property type="entry name" value="Pumilio homolog 9"/>
    <property type="match status" value="1"/>
</dbReference>
<organism evidence="8 9">
    <name type="scientific">Cephalotus follicularis</name>
    <name type="common">Albany pitcher plant</name>
    <dbReference type="NCBI Taxonomy" id="3775"/>
    <lineage>
        <taxon>Eukaryota</taxon>
        <taxon>Viridiplantae</taxon>
        <taxon>Streptophyta</taxon>
        <taxon>Embryophyta</taxon>
        <taxon>Tracheophyta</taxon>
        <taxon>Spermatophyta</taxon>
        <taxon>Magnoliopsida</taxon>
        <taxon>eudicotyledons</taxon>
        <taxon>Gunneridae</taxon>
        <taxon>Pentapetalae</taxon>
        <taxon>rosids</taxon>
        <taxon>fabids</taxon>
        <taxon>Oxalidales</taxon>
        <taxon>Cephalotaceae</taxon>
        <taxon>Cephalotus</taxon>
    </lineage>
</organism>
<dbReference type="STRING" id="3775.A0A1Q3CWD1"/>
<feature type="repeat" description="Pumilio" evidence="5">
    <location>
        <begin position="341"/>
        <end position="376"/>
    </location>
</feature>
<dbReference type="PROSITE" id="PS50303">
    <property type="entry name" value="PUM_HD"/>
    <property type="match status" value="1"/>
</dbReference>
<evidence type="ECO:0000256" key="5">
    <source>
        <dbReference type="PROSITE-ProRule" id="PRU00317"/>
    </source>
</evidence>
<keyword evidence="2" id="KW-0810">Translation regulation</keyword>
<dbReference type="OrthoDB" id="668540at2759"/>
<dbReference type="PANTHER" id="PTHR12537:SF63">
    <property type="entry name" value="PUMILIO HOMOLOG 15"/>
    <property type="match status" value="1"/>
</dbReference>
<feature type="repeat" description="Pumilio" evidence="5">
    <location>
        <begin position="156"/>
        <end position="192"/>
    </location>
</feature>
<evidence type="ECO:0000256" key="1">
    <source>
        <dbReference type="ARBA" id="ARBA00022737"/>
    </source>
</evidence>
<evidence type="ECO:0000256" key="3">
    <source>
        <dbReference type="ARBA" id="ARBA00022884"/>
    </source>
</evidence>
<dbReference type="EMBL" id="BDDD01003252">
    <property type="protein sequence ID" value="GAV84527.1"/>
    <property type="molecule type" value="Genomic_DNA"/>
</dbReference>
<dbReference type="GO" id="GO:0003729">
    <property type="term" value="F:mRNA binding"/>
    <property type="evidence" value="ECO:0007669"/>
    <property type="project" value="TreeGrafter"/>
</dbReference>
<evidence type="ECO:0000313" key="9">
    <source>
        <dbReference type="Proteomes" id="UP000187406"/>
    </source>
</evidence>
<feature type="repeat" description="Pumilio" evidence="5">
    <location>
        <begin position="232"/>
        <end position="268"/>
    </location>
</feature>
<dbReference type="InterPro" id="IPR016024">
    <property type="entry name" value="ARM-type_fold"/>
</dbReference>
<evidence type="ECO:0000259" key="7">
    <source>
        <dbReference type="PROSITE" id="PS50303"/>
    </source>
</evidence>